<feature type="transmembrane region" description="Helical" evidence="12">
    <location>
        <begin position="354"/>
        <end position="374"/>
    </location>
</feature>
<keyword evidence="8 12" id="KW-0812">Transmembrane</keyword>
<dbReference type="AlphaFoldDB" id="A0A8H4EX35"/>
<dbReference type="Proteomes" id="UP000469890">
    <property type="component" value="Unassembled WGS sequence"/>
</dbReference>
<dbReference type="GO" id="GO:0006506">
    <property type="term" value="P:GPI anchor biosynthetic process"/>
    <property type="evidence" value="ECO:0007669"/>
    <property type="project" value="UniProtKB-UniPathway"/>
</dbReference>
<comment type="subcellular location">
    <subcellularLocation>
        <location evidence="1 12">Endoplasmic reticulum membrane</location>
        <topology evidence="1 12">Multi-pass membrane protein</topology>
    </subcellularLocation>
</comment>
<sequence>MLKQVYSIAITSRLVTIGLAIATYFFTGSYDSSGEIQLETSAATSALNVFLRWDALYFLHIAEKGYVYEQETAFFPVMPLLSRLLANTVFLPLQSLLGNRYTLLLSGVTVANVSFVLAVGALYKLTVAVLPKNKRLAHVSSIAFCLSPPAMFMSSFYTESIFALMTFTGMRWVIEKKYMQSALIWGIASAVRSNAIVYAGFFFYDLVWMRLIHRKNFVTGLLRSIVYTLMTASGFAFFQYYAYKEFCSLDRPWCTEKVPLIYSFVQKEYWDVGFMSYYEIKQIPNFVLAAPIIALSVFGLKAYIQHNSVEFWTLGIKRSKHNDSDSYYSSTLAVFMYLWAFLLLFATTNMHIQVIIRFFTSVPPLYWYVGNLWIKGFCEGKHTWMANVVLGYFTIYGLIGIVLFSSFLPPA</sequence>
<comment type="pathway">
    <text evidence="2 12">Glycolipid biosynthesis; glycosylphosphatidylinositol-anchor biosynthesis.</text>
</comment>
<feature type="transmembrane region" description="Helical" evidence="12">
    <location>
        <begin position="285"/>
        <end position="304"/>
    </location>
</feature>
<dbReference type="EMBL" id="JAAECE010000009">
    <property type="protein sequence ID" value="KAF1797642.1"/>
    <property type="molecule type" value="Genomic_DNA"/>
</dbReference>
<proteinExistence type="inferred from homology"/>
<evidence type="ECO:0000256" key="4">
    <source>
        <dbReference type="ARBA" id="ARBA00013795"/>
    </source>
</evidence>
<feature type="transmembrane region" description="Helical" evidence="12">
    <location>
        <begin position="103"/>
        <end position="130"/>
    </location>
</feature>
<evidence type="ECO:0000256" key="3">
    <source>
        <dbReference type="ARBA" id="ARBA00008698"/>
    </source>
</evidence>
<evidence type="ECO:0000256" key="6">
    <source>
        <dbReference type="ARBA" id="ARBA00022676"/>
    </source>
</evidence>
<dbReference type="EC" id="2.4.1.-" evidence="12"/>
<feature type="transmembrane region" description="Helical" evidence="12">
    <location>
        <begin position="224"/>
        <end position="243"/>
    </location>
</feature>
<feature type="transmembrane region" description="Helical" evidence="12">
    <location>
        <begin position="327"/>
        <end position="347"/>
    </location>
</feature>
<evidence type="ECO:0000256" key="8">
    <source>
        <dbReference type="ARBA" id="ARBA00022692"/>
    </source>
</evidence>
<keyword evidence="9 12" id="KW-0256">Endoplasmic reticulum</keyword>
<keyword evidence="11 12" id="KW-0472">Membrane</keyword>
<evidence type="ECO:0000256" key="10">
    <source>
        <dbReference type="ARBA" id="ARBA00022989"/>
    </source>
</evidence>
<dbReference type="InterPro" id="IPR007315">
    <property type="entry name" value="PIG-V/Gpi18"/>
</dbReference>
<comment type="function">
    <text evidence="12">Mannosyltransferase involved in glycosylphosphatidylinositol-anchor biosynthesis.</text>
</comment>
<dbReference type="UniPathway" id="UPA00196"/>
<dbReference type="GO" id="GO:0004376">
    <property type="term" value="F:GPI mannosyltransferase activity"/>
    <property type="evidence" value="ECO:0007669"/>
    <property type="project" value="InterPro"/>
</dbReference>
<name>A0A8H4EX35_MUCCL</name>
<dbReference type="GO" id="GO:0005789">
    <property type="term" value="C:endoplasmic reticulum membrane"/>
    <property type="evidence" value="ECO:0007669"/>
    <property type="project" value="UniProtKB-SubCell"/>
</dbReference>
<comment type="similarity">
    <text evidence="3 12">Belongs to the PIGV family.</text>
</comment>
<accession>A0A8H4EX35</accession>
<protein>
    <recommendedName>
        <fullName evidence="4 12">GPI mannosyltransferase 2</fullName>
        <ecNumber evidence="12">2.4.1.-</ecNumber>
    </recommendedName>
</protein>
<evidence type="ECO:0000256" key="1">
    <source>
        <dbReference type="ARBA" id="ARBA00004477"/>
    </source>
</evidence>
<evidence type="ECO:0000313" key="14">
    <source>
        <dbReference type="Proteomes" id="UP000469890"/>
    </source>
</evidence>
<reference evidence="13 14" key="1">
    <citation type="submission" date="2019-09" db="EMBL/GenBank/DDBJ databases">
        <authorList>
            <consortium name="DOE Joint Genome Institute"/>
            <person name="Mondo S.J."/>
            <person name="Navarro-Mendoza M.I."/>
            <person name="Perez-Arques C."/>
            <person name="Panchal S."/>
            <person name="Nicolas F.E."/>
            <person name="Ganguly P."/>
            <person name="Pangilinan J."/>
            <person name="Grigoriev I."/>
            <person name="Heitman J."/>
            <person name="Sanya K."/>
            <person name="Garre V."/>
        </authorList>
    </citation>
    <scope>NUCLEOTIDE SEQUENCE [LARGE SCALE GENOMIC DNA]</scope>
    <source>
        <strain evidence="13 14">MU402</strain>
    </source>
</reference>
<feature type="transmembrane region" description="Helical" evidence="12">
    <location>
        <begin position="5"/>
        <end position="26"/>
    </location>
</feature>
<dbReference type="GO" id="GO:0000009">
    <property type="term" value="F:alpha-1,6-mannosyltransferase activity"/>
    <property type="evidence" value="ECO:0007669"/>
    <property type="project" value="InterPro"/>
</dbReference>
<dbReference type="GO" id="GO:0031501">
    <property type="term" value="C:mannosyltransferase complex"/>
    <property type="evidence" value="ECO:0007669"/>
    <property type="project" value="TreeGrafter"/>
</dbReference>
<keyword evidence="5 12" id="KW-0337">GPI-anchor biosynthesis</keyword>
<dbReference type="PANTHER" id="PTHR12468">
    <property type="entry name" value="GPI MANNOSYLTRANSFERASE 2"/>
    <property type="match status" value="1"/>
</dbReference>
<feature type="transmembrane region" description="Helical" evidence="12">
    <location>
        <begin position="386"/>
        <end position="408"/>
    </location>
</feature>
<evidence type="ECO:0000256" key="9">
    <source>
        <dbReference type="ARBA" id="ARBA00022824"/>
    </source>
</evidence>
<feature type="transmembrane region" description="Helical" evidence="12">
    <location>
        <begin position="182"/>
        <end position="204"/>
    </location>
</feature>
<dbReference type="Pfam" id="PF04188">
    <property type="entry name" value="Mannosyl_trans2"/>
    <property type="match status" value="1"/>
</dbReference>
<keyword evidence="10 12" id="KW-1133">Transmembrane helix</keyword>
<evidence type="ECO:0000256" key="2">
    <source>
        <dbReference type="ARBA" id="ARBA00004687"/>
    </source>
</evidence>
<evidence type="ECO:0000256" key="5">
    <source>
        <dbReference type="ARBA" id="ARBA00022502"/>
    </source>
</evidence>
<gene>
    <name evidence="13" type="ORF">FB192DRAFT_1400922</name>
</gene>
<keyword evidence="6 12" id="KW-0328">Glycosyltransferase</keyword>
<evidence type="ECO:0000256" key="7">
    <source>
        <dbReference type="ARBA" id="ARBA00022679"/>
    </source>
</evidence>
<evidence type="ECO:0000313" key="13">
    <source>
        <dbReference type="EMBL" id="KAF1797642.1"/>
    </source>
</evidence>
<keyword evidence="7 12" id="KW-0808">Transferase</keyword>
<evidence type="ECO:0000256" key="12">
    <source>
        <dbReference type="RuleBase" id="RU363112"/>
    </source>
</evidence>
<comment type="caution">
    <text evidence="13">The sequence shown here is derived from an EMBL/GenBank/DDBJ whole genome shotgun (WGS) entry which is preliminary data.</text>
</comment>
<evidence type="ECO:0000256" key="11">
    <source>
        <dbReference type="ARBA" id="ARBA00023136"/>
    </source>
</evidence>
<organism evidence="13 14">
    <name type="scientific">Mucor circinelloides f. lusitanicus</name>
    <name type="common">Mucor racemosus var. lusitanicus</name>
    <dbReference type="NCBI Taxonomy" id="29924"/>
    <lineage>
        <taxon>Eukaryota</taxon>
        <taxon>Fungi</taxon>
        <taxon>Fungi incertae sedis</taxon>
        <taxon>Mucoromycota</taxon>
        <taxon>Mucoromycotina</taxon>
        <taxon>Mucoromycetes</taxon>
        <taxon>Mucorales</taxon>
        <taxon>Mucorineae</taxon>
        <taxon>Mucoraceae</taxon>
        <taxon>Mucor</taxon>
    </lineage>
</organism>
<dbReference type="PANTHER" id="PTHR12468:SF2">
    <property type="entry name" value="GPI MANNOSYLTRANSFERASE 2"/>
    <property type="match status" value="1"/>
</dbReference>